<evidence type="ECO:0000256" key="2">
    <source>
        <dbReference type="ARBA" id="ARBA00007274"/>
    </source>
</evidence>
<proteinExistence type="inferred from homology"/>
<accession>A0A173LV62</accession>
<dbReference type="InterPro" id="IPR042122">
    <property type="entry name" value="Ser_AcTrfase_N_sf"/>
</dbReference>
<evidence type="ECO:0000256" key="6">
    <source>
        <dbReference type="ARBA" id="ARBA00022679"/>
    </source>
</evidence>
<protein>
    <recommendedName>
        <fullName evidence="4">Serine acetyltransferase</fullName>
        <ecNumber evidence="3">2.3.1.30</ecNumber>
    </recommendedName>
</protein>
<dbReference type="InterPro" id="IPR011004">
    <property type="entry name" value="Trimer_LpxA-like_sf"/>
</dbReference>
<dbReference type="NCBIfam" id="NF041874">
    <property type="entry name" value="EPS_EpsC"/>
    <property type="match status" value="1"/>
</dbReference>
<keyword evidence="5" id="KW-0028">Amino-acid biosynthesis</keyword>
<dbReference type="SUPFAM" id="SSF51161">
    <property type="entry name" value="Trimeric LpxA-like enzymes"/>
    <property type="match status" value="1"/>
</dbReference>
<comment type="similarity">
    <text evidence="2">Belongs to the transferase hexapeptide repeat family.</text>
</comment>
<evidence type="ECO:0000256" key="5">
    <source>
        <dbReference type="ARBA" id="ARBA00022605"/>
    </source>
</evidence>
<dbReference type="InterPro" id="IPR053376">
    <property type="entry name" value="Serine_acetyltransferase"/>
</dbReference>
<dbReference type="KEGG" id="amin:AUMI_12010"/>
<evidence type="ECO:0000313" key="12">
    <source>
        <dbReference type="Proteomes" id="UP000243847"/>
    </source>
</evidence>
<dbReference type="PROSITE" id="PS00101">
    <property type="entry name" value="HEXAPEP_TRANSFERASES"/>
    <property type="match status" value="1"/>
</dbReference>
<evidence type="ECO:0000313" key="11">
    <source>
        <dbReference type="EMBL" id="BAU98743.1"/>
    </source>
</evidence>
<reference evidence="11 12" key="1">
    <citation type="journal article" date="2016" name="Genome Announc.">
        <title>Complete Genome Sequence of Aurantimicrobium minutum Type Strain KNCT, a Planktonic Ultramicrobacterium Isolated from River Water.</title>
        <authorList>
            <person name="Nakai R."/>
            <person name="Fujisawa T."/>
            <person name="Nakamura Y."/>
            <person name="Nishide H."/>
            <person name="Uchiyama I."/>
            <person name="Baba T."/>
            <person name="Toyoda A."/>
            <person name="Fujiyama A."/>
            <person name="Naganuma T."/>
            <person name="Niki H."/>
        </authorList>
    </citation>
    <scope>NUCLEOTIDE SEQUENCE [LARGE SCALE GENOMIC DNA]</scope>
    <source>
        <strain evidence="11 12">KNC</strain>
    </source>
</reference>
<dbReference type="GO" id="GO:0006535">
    <property type="term" value="P:cysteine biosynthetic process from serine"/>
    <property type="evidence" value="ECO:0007669"/>
    <property type="project" value="InterPro"/>
</dbReference>
<dbReference type="InterPro" id="IPR018357">
    <property type="entry name" value="Hexapep_transf_CS"/>
</dbReference>
<dbReference type="Proteomes" id="UP000243847">
    <property type="component" value="Chromosome sequence1"/>
</dbReference>
<keyword evidence="6 11" id="KW-0808">Transferase</keyword>
<evidence type="ECO:0000256" key="10">
    <source>
        <dbReference type="ARBA" id="ARBA00049486"/>
    </source>
</evidence>
<dbReference type="Pfam" id="PF00132">
    <property type="entry name" value="Hexapep"/>
    <property type="match status" value="1"/>
</dbReference>
<dbReference type="Gene3D" id="2.160.10.10">
    <property type="entry name" value="Hexapeptide repeat proteins"/>
    <property type="match status" value="1"/>
</dbReference>
<evidence type="ECO:0000256" key="9">
    <source>
        <dbReference type="ARBA" id="ARBA00023315"/>
    </source>
</evidence>
<organism evidence="11 12">
    <name type="scientific">Aurantimicrobium minutum</name>
    <dbReference type="NCBI Taxonomy" id="708131"/>
    <lineage>
        <taxon>Bacteria</taxon>
        <taxon>Bacillati</taxon>
        <taxon>Actinomycetota</taxon>
        <taxon>Actinomycetes</taxon>
        <taxon>Micrococcales</taxon>
        <taxon>Microbacteriaceae</taxon>
        <taxon>Aurantimicrobium</taxon>
    </lineage>
</organism>
<dbReference type="GO" id="GO:0009001">
    <property type="term" value="F:serine O-acetyltransferase activity"/>
    <property type="evidence" value="ECO:0007669"/>
    <property type="project" value="UniProtKB-EC"/>
</dbReference>
<dbReference type="InterPro" id="IPR001451">
    <property type="entry name" value="Hexapep"/>
</dbReference>
<evidence type="ECO:0000256" key="7">
    <source>
        <dbReference type="ARBA" id="ARBA00022737"/>
    </source>
</evidence>
<evidence type="ECO:0000256" key="4">
    <source>
        <dbReference type="ARBA" id="ARBA00018522"/>
    </source>
</evidence>
<comment type="pathway">
    <text evidence="1">Amino-acid biosynthesis; L-cysteine biosynthesis; L-cysteine from L-serine: step 1/2.</text>
</comment>
<dbReference type="CDD" id="cd03354">
    <property type="entry name" value="LbH_SAT"/>
    <property type="match status" value="1"/>
</dbReference>
<name>A0A173LV62_9MICO</name>
<dbReference type="AlphaFoldDB" id="A0A173LV62"/>
<dbReference type="FunFam" id="2.160.10.10:FF:000007">
    <property type="entry name" value="Serine acetyltransferase"/>
    <property type="match status" value="1"/>
</dbReference>
<dbReference type="GO" id="GO:0005737">
    <property type="term" value="C:cytoplasm"/>
    <property type="evidence" value="ECO:0007669"/>
    <property type="project" value="InterPro"/>
</dbReference>
<dbReference type="EC" id="2.3.1.30" evidence="3"/>
<keyword evidence="9" id="KW-0012">Acyltransferase</keyword>
<evidence type="ECO:0000256" key="1">
    <source>
        <dbReference type="ARBA" id="ARBA00004876"/>
    </source>
</evidence>
<dbReference type="PANTHER" id="PTHR42811">
    <property type="entry name" value="SERINE ACETYLTRANSFERASE"/>
    <property type="match status" value="1"/>
</dbReference>
<keyword evidence="8" id="KW-0198">Cysteine biosynthesis</keyword>
<keyword evidence="7" id="KW-0677">Repeat</keyword>
<sequence length="213" mass="22991">MGIVRGRGNTENFGSLVILMLNIGEDIANARSHDPAARSAFETWVVASGLHAVWAHRWHHWLWNHGFKFIARVGSQWMRFWTGIEIHPGATIGRRFFIDHGMGVVIGETAEIGDDVMMYHGVTLGGRSLEHGKRHPTIENNVTIGAGAKILGPITVGHNSAIGANAVVVKDVPADSQVVGIPGVARPRNGMIAVPGEAVDDSGRSWVDPAMFI</sequence>
<evidence type="ECO:0000256" key="8">
    <source>
        <dbReference type="ARBA" id="ARBA00023192"/>
    </source>
</evidence>
<dbReference type="Gene3D" id="1.10.3130.10">
    <property type="entry name" value="serine acetyltransferase, domain 1"/>
    <property type="match status" value="1"/>
</dbReference>
<gene>
    <name evidence="11" type="ORF">AUMI_12010</name>
</gene>
<dbReference type="InterPro" id="IPR005881">
    <property type="entry name" value="Ser_O-AcTrfase"/>
</dbReference>
<dbReference type="NCBIfam" id="TIGR01172">
    <property type="entry name" value="cysE"/>
    <property type="match status" value="1"/>
</dbReference>
<comment type="catalytic activity">
    <reaction evidence="10">
        <text>L-serine + acetyl-CoA = O-acetyl-L-serine + CoA</text>
        <dbReference type="Rhea" id="RHEA:24560"/>
        <dbReference type="ChEBI" id="CHEBI:33384"/>
        <dbReference type="ChEBI" id="CHEBI:57287"/>
        <dbReference type="ChEBI" id="CHEBI:57288"/>
        <dbReference type="ChEBI" id="CHEBI:58340"/>
        <dbReference type="EC" id="2.3.1.30"/>
    </reaction>
</comment>
<dbReference type="EMBL" id="AP017457">
    <property type="protein sequence ID" value="BAU98743.1"/>
    <property type="molecule type" value="Genomic_DNA"/>
</dbReference>
<evidence type="ECO:0000256" key="3">
    <source>
        <dbReference type="ARBA" id="ARBA00013266"/>
    </source>
</evidence>
<dbReference type="InterPro" id="IPR045304">
    <property type="entry name" value="LbH_SAT"/>
</dbReference>